<protein>
    <recommendedName>
        <fullName evidence="2">C2H2-type domain-containing protein</fullName>
    </recommendedName>
</protein>
<evidence type="ECO:0000256" key="1">
    <source>
        <dbReference type="SAM" id="MobiDB-lite"/>
    </source>
</evidence>
<feature type="compositionally biased region" description="Polar residues" evidence="1">
    <location>
        <begin position="208"/>
        <end position="217"/>
    </location>
</feature>
<feature type="domain" description="C2H2-type" evidence="2">
    <location>
        <begin position="169"/>
        <end position="190"/>
    </location>
</feature>
<feature type="region of interest" description="Disordered" evidence="1">
    <location>
        <begin position="93"/>
        <end position="164"/>
    </location>
</feature>
<reference evidence="3 4" key="1">
    <citation type="journal article" date="2017" name="Gigascience">
        <title>Draft genome of the honey bee ectoparasitic mite, Tropilaelaps mercedesae, is shaped by the parasitic life history.</title>
        <authorList>
            <person name="Dong X."/>
            <person name="Armstrong S.D."/>
            <person name="Xia D."/>
            <person name="Makepeace B.L."/>
            <person name="Darby A.C."/>
            <person name="Kadowaki T."/>
        </authorList>
    </citation>
    <scope>NUCLEOTIDE SEQUENCE [LARGE SCALE GENOMIC DNA]</scope>
    <source>
        <strain evidence="3">Wuxi-XJTLU</strain>
    </source>
</reference>
<dbReference type="EMBL" id="MNPL01003155">
    <property type="protein sequence ID" value="OQR77720.1"/>
    <property type="molecule type" value="Genomic_DNA"/>
</dbReference>
<evidence type="ECO:0000313" key="4">
    <source>
        <dbReference type="Proteomes" id="UP000192247"/>
    </source>
</evidence>
<dbReference type="Proteomes" id="UP000192247">
    <property type="component" value="Unassembled WGS sequence"/>
</dbReference>
<dbReference type="AlphaFoldDB" id="A0A1V9XW62"/>
<sequence>MLDECREEQSYRRRKKKDKDSPTSTPTPEPLKVPAVAGTDGWGEDYLDGKGPEQLQCRDCLATFASLQLYKRHLPQCTCSASRPKTLLPLRTADSSETAATATGGSPVGTIAKGGGATTMSRSQFEEMTMLGLARRAERDRQRDGAADRDREHNGDRDGDEEDTKVYRCQTCQMGFGDYVKMLHHSMQEHGAPIPEVSDMREARELVVSQSTHQHGANRNGHAEKRLSNYSSYGGSRSNNHSEMHEEDVQDHENKTEYPNQPSQSSIYDSEDLRDKERIAIEALSAICGGSFLNGFNHSNNTGQNNNNNNDDISKFPSRHPQPLMDHRY</sequence>
<evidence type="ECO:0000259" key="2">
    <source>
        <dbReference type="PROSITE" id="PS00028"/>
    </source>
</evidence>
<feature type="compositionally biased region" description="Polar residues" evidence="1">
    <location>
        <begin position="257"/>
        <end position="268"/>
    </location>
</feature>
<feature type="compositionally biased region" description="Low complexity" evidence="1">
    <location>
        <begin position="93"/>
        <end position="105"/>
    </location>
</feature>
<accession>A0A1V9XW62</accession>
<evidence type="ECO:0000313" key="3">
    <source>
        <dbReference type="EMBL" id="OQR77720.1"/>
    </source>
</evidence>
<feature type="compositionally biased region" description="Low complexity" evidence="1">
    <location>
        <begin position="228"/>
        <end position="241"/>
    </location>
</feature>
<name>A0A1V9XW62_9ACAR</name>
<comment type="caution">
    <text evidence="3">The sequence shown here is derived from an EMBL/GenBank/DDBJ whole genome shotgun (WGS) entry which is preliminary data.</text>
</comment>
<dbReference type="PROSITE" id="PS00028">
    <property type="entry name" value="ZINC_FINGER_C2H2_1"/>
    <property type="match status" value="1"/>
</dbReference>
<feature type="region of interest" description="Disordered" evidence="1">
    <location>
        <begin position="207"/>
        <end position="272"/>
    </location>
</feature>
<feature type="region of interest" description="Disordered" evidence="1">
    <location>
        <begin position="1"/>
        <end position="45"/>
    </location>
</feature>
<dbReference type="InParanoid" id="A0A1V9XW62"/>
<dbReference type="InterPro" id="IPR013087">
    <property type="entry name" value="Znf_C2H2_type"/>
</dbReference>
<feature type="compositionally biased region" description="Basic and acidic residues" evidence="1">
    <location>
        <begin position="135"/>
        <end position="157"/>
    </location>
</feature>
<organism evidence="3 4">
    <name type="scientific">Tropilaelaps mercedesae</name>
    <dbReference type="NCBI Taxonomy" id="418985"/>
    <lineage>
        <taxon>Eukaryota</taxon>
        <taxon>Metazoa</taxon>
        <taxon>Ecdysozoa</taxon>
        <taxon>Arthropoda</taxon>
        <taxon>Chelicerata</taxon>
        <taxon>Arachnida</taxon>
        <taxon>Acari</taxon>
        <taxon>Parasitiformes</taxon>
        <taxon>Mesostigmata</taxon>
        <taxon>Gamasina</taxon>
        <taxon>Dermanyssoidea</taxon>
        <taxon>Laelapidae</taxon>
        <taxon>Tropilaelaps</taxon>
    </lineage>
</organism>
<feature type="region of interest" description="Disordered" evidence="1">
    <location>
        <begin position="299"/>
        <end position="329"/>
    </location>
</feature>
<proteinExistence type="predicted"/>
<feature type="compositionally biased region" description="Low complexity" evidence="1">
    <location>
        <begin position="299"/>
        <end position="310"/>
    </location>
</feature>
<gene>
    <name evidence="3" type="ORF">BIW11_06892</name>
</gene>
<keyword evidence="4" id="KW-1185">Reference proteome</keyword>